<dbReference type="OrthoDB" id="5418436at2759"/>
<feature type="compositionally biased region" description="Low complexity" evidence="1">
    <location>
        <begin position="173"/>
        <end position="190"/>
    </location>
</feature>
<dbReference type="EMBL" id="QGMK01000552">
    <property type="protein sequence ID" value="TVY81087.1"/>
    <property type="molecule type" value="Genomic_DNA"/>
</dbReference>
<sequence length="214" mass="21347">MMSAVVAQSGSTVPQVSSSGGSMSGTLHIVTTDGAEPYTAIVDPTGTGAFSSGTQADVTQQVPGTFGEILPNGDTLRERRWSASSTRVLRRAGIMKRAANVNKDYNEELTLYKQPFTVQIPAGTTCSGTMAGMSNVCLVKMANPNPAGPFGGVFAMQIASGNSTTAAAAAPATSSAATTGSSTSTSAAADSADDDEAATSQQGGALGNALAGII</sequence>
<reference evidence="2 3" key="1">
    <citation type="submission" date="2018-05" db="EMBL/GenBank/DDBJ databases">
        <title>Genome sequencing and assembly of the regulated plant pathogen Lachnellula willkommii and related sister species for the development of diagnostic species identification markers.</title>
        <authorList>
            <person name="Giroux E."/>
            <person name="Bilodeau G."/>
        </authorList>
    </citation>
    <scope>NUCLEOTIDE SEQUENCE [LARGE SCALE GENOMIC DNA]</scope>
    <source>
        <strain evidence="2 3">CBS 268.59</strain>
    </source>
</reference>
<gene>
    <name evidence="2" type="ORF">LSUE1_G005440</name>
</gene>
<evidence type="ECO:0000256" key="1">
    <source>
        <dbReference type="SAM" id="MobiDB-lite"/>
    </source>
</evidence>
<proteinExistence type="predicted"/>
<feature type="region of interest" description="Disordered" evidence="1">
    <location>
        <begin position="1"/>
        <end position="22"/>
    </location>
</feature>
<dbReference type="PANTHER" id="PTHR34618">
    <property type="entry name" value="SURFACE PROTEIN MAS1, PUTATIVE-RELATED"/>
    <property type="match status" value="1"/>
</dbReference>
<organism evidence="2 3">
    <name type="scientific">Lachnellula suecica</name>
    <dbReference type="NCBI Taxonomy" id="602035"/>
    <lineage>
        <taxon>Eukaryota</taxon>
        <taxon>Fungi</taxon>
        <taxon>Dikarya</taxon>
        <taxon>Ascomycota</taxon>
        <taxon>Pezizomycotina</taxon>
        <taxon>Leotiomycetes</taxon>
        <taxon>Helotiales</taxon>
        <taxon>Lachnaceae</taxon>
        <taxon>Lachnellula</taxon>
    </lineage>
</organism>
<dbReference type="AlphaFoldDB" id="A0A8T9C9F2"/>
<dbReference type="Pfam" id="PF11327">
    <property type="entry name" value="Egh16-like"/>
    <property type="match status" value="1"/>
</dbReference>
<accession>A0A8T9C9F2</accession>
<evidence type="ECO:0000313" key="3">
    <source>
        <dbReference type="Proteomes" id="UP000469558"/>
    </source>
</evidence>
<feature type="region of interest" description="Disordered" evidence="1">
    <location>
        <begin position="173"/>
        <end position="203"/>
    </location>
</feature>
<protein>
    <submittedName>
        <fullName evidence="2">Uncharacterized protein</fullName>
    </submittedName>
</protein>
<dbReference type="Proteomes" id="UP000469558">
    <property type="component" value="Unassembled WGS sequence"/>
</dbReference>
<dbReference type="PANTHER" id="PTHR34618:SF4">
    <property type="entry name" value="CAS1"/>
    <property type="match status" value="1"/>
</dbReference>
<comment type="caution">
    <text evidence="2">The sequence shown here is derived from an EMBL/GenBank/DDBJ whole genome shotgun (WGS) entry which is preliminary data.</text>
</comment>
<dbReference type="InterPro" id="IPR021476">
    <property type="entry name" value="Egh16-like"/>
</dbReference>
<keyword evidence="3" id="KW-1185">Reference proteome</keyword>
<name>A0A8T9C9F2_9HELO</name>
<evidence type="ECO:0000313" key="2">
    <source>
        <dbReference type="EMBL" id="TVY81087.1"/>
    </source>
</evidence>